<reference evidence="1" key="1">
    <citation type="submission" date="2021-02" db="EMBL/GenBank/DDBJ databases">
        <authorList>
            <person name="Dougan E. K."/>
            <person name="Rhodes N."/>
            <person name="Thang M."/>
            <person name="Chan C."/>
        </authorList>
    </citation>
    <scope>NUCLEOTIDE SEQUENCE</scope>
</reference>
<name>A0A813IGN1_POLGL</name>
<dbReference type="Proteomes" id="UP000626109">
    <property type="component" value="Unassembled WGS sequence"/>
</dbReference>
<evidence type="ECO:0000313" key="2">
    <source>
        <dbReference type="Proteomes" id="UP000626109"/>
    </source>
</evidence>
<comment type="caution">
    <text evidence="1">The sequence shown here is derived from an EMBL/GenBank/DDBJ whole genome shotgun (WGS) entry which is preliminary data.</text>
</comment>
<proteinExistence type="predicted"/>
<organism evidence="1 2">
    <name type="scientific">Polarella glacialis</name>
    <name type="common">Dinoflagellate</name>
    <dbReference type="NCBI Taxonomy" id="89957"/>
    <lineage>
        <taxon>Eukaryota</taxon>
        <taxon>Sar</taxon>
        <taxon>Alveolata</taxon>
        <taxon>Dinophyceae</taxon>
        <taxon>Suessiales</taxon>
        <taxon>Suessiaceae</taxon>
        <taxon>Polarella</taxon>
    </lineage>
</organism>
<evidence type="ECO:0000313" key="1">
    <source>
        <dbReference type="EMBL" id="CAE8649222.1"/>
    </source>
</evidence>
<accession>A0A813IGN1</accession>
<dbReference type="AlphaFoldDB" id="A0A813IGN1"/>
<sequence length="92" mass="9713">MFPPIGSLIFQCKSIPTAAIRASSNELTQQAQLSALAISAFASTGKISRLQTIASVSFACSEASGEQPKAWKWGLHPLPSSKDIAVAQRTLP</sequence>
<protein>
    <submittedName>
        <fullName evidence="1">Uncharacterized protein</fullName>
    </submittedName>
</protein>
<dbReference type="EMBL" id="CAJNNW010007407">
    <property type="protein sequence ID" value="CAE8649222.1"/>
    <property type="molecule type" value="Genomic_DNA"/>
</dbReference>
<gene>
    <name evidence="1" type="ORF">PGLA2088_LOCUS7237</name>
</gene>